<name>A0A9N9QC59_9HELO</name>
<proteinExistence type="inferred from homology"/>
<accession>A0A9N9QC59</accession>
<dbReference type="GO" id="GO:0043386">
    <property type="term" value="P:mycotoxin biosynthetic process"/>
    <property type="evidence" value="ECO:0007669"/>
    <property type="project" value="InterPro"/>
</dbReference>
<dbReference type="InterPro" id="IPR021765">
    <property type="entry name" value="UstYa-like"/>
</dbReference>
<comment type="caution">
    <text evidence="2">The sequence shown here is derived from an EMBL/GenBank/DDBJ whole genome shotgun (WGS) entry which is preliminary data.</text>
</comment>
<evidence type="ECO:0000313" key="3">
    <source>
        <dbReference type="Proteomes" id="UP000701801"/>
    </source>
</evidence>
<dbReference type="AlphaFoldDB" id="A0A9N9QC59"/>
<reference evidence="2" key="1">
    <citation type="submission" date="2021-07" db="EMBL/GenBank/DDBJ databases">
        <authorList>
            <person name="Durling M."/>
        </authorList>
    </citation>
    <scope>NUCLEOTIDE SEQUENCE</scope>
</reference>
<comment type="similarity">
    <text evidence="1">Belongs to the ustYa family.</text>
</comment>
<dbReference type="Pfam" id="PF11807">
    <property type="entry name" value="UstYa"/>
    <property type="match status" value="1"/>
</dbReference>
<dbReference type="OrthoDB" id="3687641at2759"/>
<dbReference type="PANTHER" id="PTHR33365">
    <property type="entry name" value="YALI0B05434P"/>
    <property type="match status" value="1"/>
</dbReference>
<protein>
    <submittedName>
        <fullName evidence="2">Uncharacterized protein</fullName>
    </submittedName>
</protein>
<dbReference type="EMBL" id="CAJVRM010000551">
    <property type="protein sequence ID" value="CAG8982021.1"/>
    <property type="molecule type" value="Genomic_DNA"/>
</dbReference>
<sequence>MELMESTKYTSLSCDEEDTSFRSALRQDISGIRRFPYQPWVFAILVLSNLCFANLWLRETQSEKCVRPKLTYSPAKDSIRYEKRRLTRNITSNVYTGDPRPEFDEAWRKLIEPITIKISEQELEILNETSVALKSGGYVAETAVYHELHCVKRIRRHLHLDHYYPHMTEDEKRREGPHIDHCLEYWREAAMCRGDTSLATFRWADGKPYSTVYSDHECVDWDMLDSWARGRMVDMSDYSILDLDKR</sequence>
<dbReference type="Proteomes" id="UP000701801">
    <property type="component" value="Unassembled WGS sequence"/>
</dbReference>
<evidence type="ECO:0000313" key="2">
    <source>
        <dbReference type="EMBL" id="CAG8982021.1"/>
    </source>
</evidence>
<keyword evidence="3" id="KW-1185">Reference proteome</keyword>
<gene>
    <name evidence="2" type="ORF">HYALB_00004890</name>
</gene>
<evidence type="ECO:0000256" key="1">
    <source>
        <dbReference type="ARBA" id="ARBA00035112"/>
    </source>
</evidence>
<organism evidence="2 3">
    <name type="scientific">Hymenoscyphus albidus</name>
    <dbReference type="NCBI Taxonomy" id="595503"/>
    <lineage>
        <taxon>Eukaryota</taxon>
        <taxon>Fungi</taxon>
        <taxon>Dikarya</taxon>
        <taxon>Ascomycota</taxon>
        <taxon>Pezizomycotina</taxon>
        <taxon>Leotiomycetes</taxon>
        <taxon>Helotiales</taxon>
        <taxon>Helotiaceae</taxon>
        <taxon>Hymenoscyphus</taxon>
    </lineage>
</organism>
<dbReference type="PANTHER" id="PTHR33365:SF7">
    <property type="entry name" value="TAT PATHWAY SIGNAL SEQUENCE"/>
    <property type="match status" value="1"/>
</dbReference>